<gene>
    <name evidence="2" type="ORF">IQ249_19705</name>
</gene>
<reference evidence="2" key="1">
    <citation type="submission" date="2020-10" db="EMBL/GenBank/DDBJ databases">
        <authorList>
            <person name="Castelo-Branco R."/>
            <person name="Eusebio N."/>
            <person name="Adriana R."/>
            <person name="Vieira A."/>
            <person name="Brugerolle De Fraissinette N."/>
            <person name="Rezende De Castro R."/>
            <person name="Schneider M.P."/>
            <person name="Vasconcelos V."/>
            <person name="Leao P.N."/>
        </authorList>
    </citation>
    <scope>NUCLEOTIDE SEQUENCE</scope>
    <source>
        <strain evidence="2">LEGE 07157</strain>
    </source>
</reference>
<dbReference type="AlphaFoldDB" id="A0A8J7IWL1"/>
<dbReference type="Proteomes" id="UP000654482">
    <property type="component" value="Unassembled WGS sequence"/>
</dbReference>
<feature type="transmembrane region" description="Helical" evidence="1">
    <location>
        <begin position="290"/>
        <end position="313"/>
    </location>
</feature>
<feature type="transmembrane region" description="Helical" evidence="1">
    <location>
        <begin position="230"/>
        <end position="250"/>
    </location>
</feature>
<feature type="transmembrane region" description="Helical" evidence="1">
    <location>
        <begin position="257"/>
        <end position="278"/>
    </location>
</feature>
<keyword evidence="1" id="KW-1133">Transmembrane helix</keyword>
<evidence type="ECO:0000256" key="1">
    <source>
        <dbReference type="SAM" id="Phobius"/>
    </source>
</evidence>
<keyword evidence="1" id="KW-0472">Membrane</keyword>
<feature type="transmembrane region" description="Helical" evidence="1">
    <location>
        <begin position="20"/>
        <end position="41"/>
    </location>
</feature>
<feature type="transmembrane region" description="Helical" evidence="1">
    <location>
        <begin position="85"/>
        <end position="108"/>
    </location>
</feature>
<accession>A0A8J7IWL1</accession>
<dbReference type="RefSeq" id="WP_194031212.1">
    <property type="nucleotide sequence ID" value="NZ_JADEWZ010000038.1"/>
</dbReference>
<comment type="caution">
    <text evidence="2">The sequence shown here is derived from an EMBL/GenBank/DDBJ whole genome shotgun (WGS) entry which is preliminary data.</text>
</comment>
<name>A0A8J7IWL1_9CYAN</name>
<evidence type="ECO:0000313" key="3">
    <source>
        <dbReference type="Proteomes" id="UP000654482"/>
    </source>
</evidence>
<protein>
    <submittedName>
        <fullName evidence="2">Uncharacterized protein</fullName>
    </submittedName>
</protein>
<feature type="transmembrane region" description="Helical" evidence="1">
    <location>
        <begin position="150"/>
        <end position="168"/>
    </location>
</feature>
<evidence type="ECO:0000313" key="2">
    <source>
        <dbReference type="EMBL" id="MBE9118123.1"/>
    </source>
</evidence>
<proteinExistence type="predicted"/>
<feature type="transmembrane region" description="Helical" evidence="1">
    <location>
        <begin position="47"/>
        <end position="73"/>
    </location>
</feature>
<keyword evidence="1" id="KW-0812">Transmembrane</keyword>
<organism evidence="2 3">
    <name type="scientific">Lusitaniella coriacea LEGE 07157</name>
    <dbReference type="NCBI Taxonomy" id="945747"/>
    <lineage>
        <taxon>Bacteria</taxon>
        <taxon>Bacillati</taxon>
        <taxon>Cyanobacteriota</taxon>
        <taxon>Cyanophyceae</taxon>
        <taxon>Spirulinales</taxon>
        <taxon>Lusitaniellaceae</taxon>
        <taxon>Lusitaniella</taxon>
    </lineage>
</organism>
<feature type="transmembrane region" description="Helical" evidence="1">
    <location>
        <begin position="120"/>
        <end position="138"/>
    </location>
</feature>
<dbReference type="EMBL" id="JADEWZ010000038">
    <property type="protein sequence ID" value="MBE9118123.1"/>
    <property type="molecule type" value="Genomic_DNA"/>
</dbReference>
<keyword evidence="3" id="KW-1185">Reference proteome</keyword>
<sequence length="331" mass="36685">MSSSSEKSPESESFLKSQTVIYSGIVWGILSLFLFVTGIVVPDIGDSLGYLIGTYVAECVPFLCAVALCYRNWRSPKIMSGRNVWLLLGLGILSYFIADLVFGFWEVYWGLDPEVSPADLFYMSFYIFLVCGMLLAVLSRRLNLEGWQWATLSIIAVIGTTFAVWVALAQPVSSTDLKFPEVVNVPAVETAISTPDSAIAEIEENEGRTTPDWVLATEETLLPFSTPINFFYIICDVGLLIIAAMLLLAFWGGTFSLSWRMIAAAAFAKYVADMWFKYAATLPTEYESGGLLEVFFVFSGILLAIGAALEYDVSSRPRKRRRRSNSKTEVA</sequence>